<evidence type="ECO:0000256" key="3">
    <source>
        <dbReference type="ARBA" id="ARBA00009843"/>
    </source>
</evidence>
<feature type="transmembrane region" description="Helical" evidence="10">
    <location>
        <begin position="241"/>
        <end position="260"/>
    </location>
</feature>
<name>W9AY88_MYCCO</name>
<evidence type="ECO:0000256" key="1">
    <source>
        <dbReference type="ARBA" id="ARBA00004651"/>
    </source>
</evidence>
<dbReference type="EMBL" id="CCBB010000001">
    <property type="protein sequence ID" value="CDO07536.1"/>
    <property type="molecule type" value="Genomic_DNA"/>
</dbReference>
<keyword evidence="4" id="KW-0813">Transport</keyword>
<proteinExistence type="inferred from homology"/>
<comment type="similarity">
    <text evidence="3">Belongs to the CitM (TC 2.A.11) transporter family.</text>
</comment>
<reference evidence="12" key="1">
    <citation type="submission" date="2014-03" db="EMBL/GenBank/DDBJ databases">
        <title>Draft Genome Sequence of Mycobacterium cosmeticum DSM 44829.</title>
        <authorList>
            <person name="Croce O."/>
            <person name="Robert C."/>
            <person name="Raoult D."/>
            <person name="Drancourt M."/>
        </authorList>
    </citation>
    <scope>NUCLEOTIDE SEQUENCE [LARGE SCALE GENOMIC DNA]</scope>
    <source>
        <strain evidence="12">DSM 44829</strain>
    </source>
</reference>
<feature type="transmembrane region" description="Helical" evidence="10">
    <location>
        <begin position="304"/>
        <end position="327"/>
    </location>
</feature>
<dbReference type="PANTHER" id="PTHR43302">
    <property type="entry name" value="TRANSPORTER ARSB-RELATED"/>
    <property type="match status" value="1"/>
</dbReference>
<feature type="transmembrane region" description="Helical" evidence="10">
    <location>
        <begin position="334"/>
        <end position="358"/>
    </location>
</feature>
<reference evidence="12" key="2">
    <citation type="submission" date="2014-03" db="EMBL/GenBank/DDBJ databases">
        <authorList>
            <person name="Urmite Genomes"/>
        </authorList>
    </citation>
    <scope>NUCLEOTIDE SEQUENCE</scope>
    <source>
        <strain evidence="12">DSM 44829</strain>
    </source>
</reference>
<comment type="similarity">
    <text evidence="2">Belongs to the ArsB family.</text>
</comment>
<evidence type="ECO:0000256" key="4">
    <source>
        <dbReference type="ARBA" id="ARBA00022448"/>
    </source>
</evidence>
<keyword evidence="9 10" id="KW-0472">Membrane</keyword>
<comment type="caution">
    <text evidence="12">The sequence shown here is derived from an EMBL/GenBank/DDBJ whole genome shotgun (WGS) entry which is preliminary data.</text>
</comment>
<dbReference type="PANTHER" id="PTHR43302:SF5">
    <property type="entry name" value="TRANSPORTER ARSB-RELATED"/>
    <property type="match status" value="1"/>
</dbReference>
<evidence type="ECO:0000256" key="6">
    <source>
        <dbReference type="ARBA" id="ARBA00022692"/>
    </source>
</evidence>
<protein>
    <submittedName>
        <fullName evidence="12">Na+/H+ antiporter NhaD-like permease</fullName>
    </submittedName>
</protein>
<keyword evidence="8 10" id="KW-1133">Transmembrane helix</keyword>
<dbReference type="AlphaFoldDB" id="W9AY88"/>
<feature type="transmembrane region" description="Helical" evidence="10">
    <location>
        <begin position="98"/>
        <end position="127"/>
    </location>
</feature>
<feature type="transmembrane region" description="Helical" evidence="10">
    <location>
        <begin position="215"/>
        <end position="235"/>
    </location>
</feature>
<dbReference type="eggNOG" id="COG1055">
    <property type="taxonomic scope" value="Bacteria"/>
</dbReference>
<gene>
    <name evidence="12" type="ORF">BN977_02343</name>
</gene>
<evidence type="ECO:0000259" key="11">
    <source>
        <dbReference type="Pfam" id="PF03600"/>
    </source>
</evidence>
<evidence type="ECO:0000256" key="10">
    <source>
        <dbReference type="SAM" id="Phobius"/>
    </source>
</evidence>
<keyword evidence="7" id="KW-0059">Arsenical resistance</keyword>
<dbReference type="PRINTS" id="PR00758">
    <property type="entry name" value="ARSENICPUMP"/>
</dbReference>
<evidence type="ECO:0000256" key="9">
    <source>
        <dbReference type="ARBA" id="ARBA00023136"/>
    </source>
</evidence>
<feature type="transmembrane region" description="Helical" evidence="10">
    <location>
        <begin position="163"/>
        <end position="194"/>
    </location>
</feature>
<evidence type="ECO:0000256" key="2">
    <source>
        <dbReference type="ARBA" id="ARBA00006433"/>
    </source>
</evidence>
<evidence type="ECO:0000313" key="13">
    <source>
        <dbReference type="Proteomes" id="UP000028870"/>
    </source>
</evidence>
<evidence type="ECO:0000313" key="12">
    <source>
        <dbReference type="EMBL" id="CDO07536.1"/>
    </source>
</evidence>
<keyword evidence="13" id="KW-1185">Reference proteome</keyword>
<organism evidence="12 13">
    <name type="scientific">Mycolicibacterium cosmeticum</name>
    <dbReference type="NCBI Taxonomy" id="258533"/>
    <lineage>
        <taxon>Bacteria</taxon>
        <taxon>Bacillati</taxon>
        <taxon>Actinomycetota</taxon>
        <taxon>Actinomycetes</taxon>
        <taxon>Mycobacteriales</taxon>
        <taxon>Mycobacteriaceae</taxon>
        <taxon>Mycolicibacterium</taxon>
    </lineage>
</organism>
<dbReference type="STRING" id="258533.BN977_02343"/>
<dbReference type="Pfam" id="PF03600">
    <property type="entry name" value="CitMHS"/>
    <property type="match status" value="1"/>
</dbReference>
<comment type="subcellular location">
    <subcellularLocation>
        <location evidence="1">Cell membrane</location>
        <topology evidence="1">Multi-pass membrane protein</topology>
    </subcellularLocation>
</comment>
<feature type="transmembrane region" description="Helical" evidence="10">
    <location>
        <begin position="272"/>
        <end position="292"/>
    </location>
</feature>
<evidence type="ECO:0000256" key="7">
    <source>
        <dbReference type="ARBA" id="ARBA00022849"/>
    </source>
</evidence>
<dbReference type="RefSeq" id="WP_407661177.1">
    <property type="nucleotide sequence ID" value="NZ_CCBB010000001.1"/>
</dbReference>
<evidence type="ECO:0000256" key="8">
    <source>
        <dbReference type="ARBA" id="ARBA00022989"/>
    </source>
</evidence>
<evidence type="ECO:0000256" key="5">
    <source>
        <dbReference type="ARBA" id="ARBA00022475"/>
    </source>
</evidence>
<feature type="transmembrane region" description="Helical" evidence="10">
    <location>
        <begin position="394"/>
        <end position="414"/>
    </location>
</feature>
<dbReference type="GO" id="GO:0015105">
    <property type="term" value="F:arsenite transmembrane transporter activity"/>
    <property type="evidence" value="ECO:0007669"/>
    <property type="project" value="InterPro"/>
</dbReference>
<accession>W9AY88</accession>
<dbReference type="GO" id="GO:0046685">
    <property type="term" value="P:response to arsenic-containing substance"/>
    <property type="evidence" value="ECO:0007669"/>
    <property type="project" value="UniProtKB-KW"/>
</dbReference>
<sequence length="419" mass="43055">MNLPLLFAAALLALVLIFTMVRPHRWPEVAVAAPAAGVLLLTGVTTTESATTEVRELLPVTGFLAAVLVLGKLCDDEGLFRAAGAVMARLSRGDPRRLLGGVFVLAAATTAVLSLDATVVLLTPVVLATARTMSVSPKPHAYATAHLSNTASLLLPVSNLTNLLAFGAAGISFGMFAAVMVLPWLAVIAVEYLLLRLLFRRELAAPPPPEDPPQAAEIPVFALVVLGLTLAGFAATSALDIAPAWAALAGAVVLGVRSLARGHTSVAGIVKALDVPFLVFVLCLGVVVDAVMRQGLGDFMKAHMPLGTSLPALLVIATVAAVLANVVNNLPAVLVLLPVVAASPAAGPVAVLAVLLGVNIGPNATYPGSLANLLWRNIIRREGMSASFLEFSRVGALTTPLCLVAGVLALWAAARVLGL</sequence>
<feature type="domain" description="Citrate transporter-like" evidence="11">
    <location>
        <begin position="26"/>
        <end position="354"/>
    </location>
</feature>
<dbReference type="GO" id="GO:0005886">
    <property type="term" value="C:plasma membrane"/>
    <property type="evidence" value="ECO:0007669"/>
    <property type="project" value="UniProtKB-SubCell"/>
</dbReference>
<dbReference type="InterPro" id="IPR004680">
    <property type="entry name" value="Cit_transptr-like_dom"/>
</dbReference>
<dbReference type="Proteomes" id="UP000028870">
    <property type="component" value="Unassembled WGS sequence"/>
</dbReference>
<dbReference type="InterPro" id="IPR000802">
    <property type="entry name" value="Arsenical_pump_ArsB"/>
</dbReference>
<keyword evidence="5" id="KW-1003">Cell membrane</keyword>
<keyword evidence="6 10" id="KW-0812">Transmembrane</keyword>